<dbReference type="EMBL" id="CAJNNV010008830">
    <property type="protein sequence ID" value="CAE8596701.1"/>
    <property type="molecule type" value="Genomic_DNA"/>
</dbReference>
<gene>
    <name evidence="2" type="ORF">PGLA1383_LOCUS15162</name>
</gene>
<comment type="caution">
    <text evidence="2">The sequence shown here is derived from an EMBL/GenBank/DDBJ whole genome shotgun (WGS) entry which is preliminary data.</text>
</comment>
<proteinExistence type="predicted"/>
<evidence type="ECO:0000313" key="2">
    <source>
        <dbReference type="EMBL" id="CAE8596701.1"/>
    </source>
</evidence>
<feature type="compositionally biased region" description="Basic and acidic residues" evidence="1">
    <location>
        <begin position="44"/>
        <end position="54"/>
    </location>
</feature>
<feature type="region of interest" description="Disordered" evidence="1">
    <location>
        <begin position="1"/>
        <end position="54"/>
    </location>
</feature>
<sequence length="581" mass="64535">MASKQDPAVRERQPSLVEEASVDSRNLDLEKALQNSPIRTRYVPRRDRSKSQDTAEHGLNAQLDDFSHRLLAEYGSFSGSEIIENTPPGLMRRAMTKMSMEANVIKEAANELKEMTKRGEATGSKSIDTNYSAIMKMIGVVEEVTAEHGLTGTSLKKMATAASLAQVKSETGLATRERTNEFRVMLEAGKFFCGAQDPALKRVGLKKTERKAEEEGSSGSSDFEERDETLIREKVRQKKAVFTLEDDMEIYLQATKAGTVARRTPEAHEAVFDFNESRISMPKYLSDGRAGQLVTIAPKLHPVAGGMMGQILVKTMAPIRLCNEKSPTELANIMDLKTITAASGTGVLHDRTAPITRKQMGRQAPNVKDWEAWREIQRQKCIDEKNKVNQHLRSVREGAGKGDGDGEDGAAAMDRRAESKVAIGENGERTARKAIRQKVEKGFISELILPPWDARPPPDSEEVQRLLAKLGLDEATTMLAAGHPSMSVSQNDTTGTFESRTRLRKNWMLKATGAKTFRLAFQAAMVPPEEDEEPGEFIKDKENEDFWQAFFVRLYPEPFLQRLLGWCGVTSSKPPVHVNVA</sequence>
<reference evidence="2" key="1">
    <citation type="submission" date="2021-02" db="EMBL/GenBank/DDBJ databases">
        <authorList>
            <person name="Dougan E. K."/>
            <person name="Rhodes N."/>
            <person name="Thang M."/>
            <person name="Chan C."/>
        </authorList>
    </citation>
    <scope>NUCLEOTIDE SEQUENCE</scope>
</reference>
<dbReference type="Proteomes" id="UP000654075">
    <property type="component" value="Unassembled WGS sequence"/>
</dbReference>
<feature type="compositionally biased region" description="Basic and acidic residues" evidence="1">
    <location>
        <begin position="395"/>
        <end position="404"/>
    </location>
</feature>
<evidence type="ECO:0000256" key="1">
    <source>
        <dbReference type="SAM" id="MobiDB-lite"/>
    </source>
</evidence>
<feature type="region of interest" description="Disordered" evidence="1">
    <location>
        <begin position="205"/>
        <end position="226"/>
    </location>
</feature>
<dbReference type="AlphaFoldDB" id="A0A813E8B8"/>
<organism evidence="2 3">
    <name type="scientific">Polarella glacialis</name>
    <name type="common">Dinoflagellate</name>
    <dbReference type="NCBI Taxonomy" id="89957"/>
    <lineage>
        <taxon>Eukaryota</taxon>
        <taxon>Sar</taxon>
        <taxon>Alveolata</taxon>
        <taxon>Dinophyceae</taxon>
        <taxon>Suessiales</taxon>
        <taxon>Suessiaceae</taxon>
        <taxon>Polarella</taxon>
    </lineage>
</organism>
<accession>A0A813E8B8</accession>
<name>A0A813E8B8_POLGL</name>
<feature type="region of interest" description="Disordered" evidence="1">
    <location>
        <begin position="395"/>
        <end position="429"/>
    </location>
</feature>
<protein>
    <submittedName>
        <fullName evidence="2">Uncharacterized protein</fullName>
    </submittedName>
</protein>
<evidence type="ECO:0000313" key="3">
    <source>
        <dbReference type="Proteomes" id="UP000654075"/>
    </source>
</evidence>
<keyword evidence="3" id="KW-1185">Reference proteome</keyword>